<dbReference type="InterPro" id="IPR001387">
    <property type="entry name" value="Cro/C1-type_HTH"/>
</dbReference>
<dbReference type="Pfam" id="PF13424">
    <property type="entry name" value="TPR_12"/>
    <property type="match status" value="1"/>
</dbReference>
<dbReference type="SUPFAM" id="SSF47413">
    <property type="entry name" value="lambda repressor-like DNA-binding domains"/>
    <property type="match status" value="1"/>
</dbReference>
<dbReference type="STRING" id="910347.SAMN05421773_11534"/>
<feature type="domain" description="HTH cro/C1-type" evidence="3">
    <location>
        <begin position="9"/>
        <end position="62"/>
    </location>
</feature>
<sequence length="734" mass="79784">MVRCFGDELRRRRKEKGFRLNEFSRSIGYSSGYVSKVERGVIPASRRFAEACALALESYEELVALIDEGTTTGKEISDMKASCGLPVPPSHFSGRSAQLDRLVTFLTDESSGPLCVLSGMPGSGKTALALQGAWKAAAHFSDGCLFFDAGHESSGGVEDILLSLLRLLDVPEKKIPPRSDAMASLWRSQIAGKRLLLVLDNVLSSADVVPLLSTEPGCKVIVTSRKRLSALDDAARLTIGVMKDAEADALFRTIGGEQAARAADHSVRAVVDHCGRLPLAVRIAAARLRNGPVLTVEELEARLSHEAHRLELLDDGDRSVTAALTVSCDALSTEQRRVLALLALYPGPGIDLHSVAALANVTLARAALLVDGLADVHLVSHESSHRITVHSLVRQFAGLVILPQISIAEQQAATRRLLDHGLRLAVAADKLLTPQRYRPPVVLDDFPVKALPFDNRIAGLSWLESEWRSLVALCHTAADIGLHSLCWQLAFALRDFFFLTKRWGPWIETHLRAVECARAGGTRAWLAISLHNLGVAHSDRGDLTVAVGYFKQSLALYQELDDDHGVVNALSSLAWTELYLGDYVKSMDGLRRALMYYRRLGNTRNAAITLRGIALLEAELELCPAAVRHAQQARAEFHALGLDLDAVMAVNCAAWAHFRSGDHDAARACYEEALALADGCASRYEKARSLTGLGNIQQAAGHRDRAAELWKRADALYGGLEPMMLGEARVRLAS</sequence>
<dbReference type="GO" id="GO:0043531">
    <property type="term" value="F:ADP binding"/>
    <property type="evidence" value="ECO:0007669"/>
    <property type="project" value="InterPro"/>
</dbReference>
<dbReference type="SUPFAM" id="SSF52540">
    <property type="entry name" value="P-loop containing nucleoside triphosphate hydrolases"/>
    <property type="match status" value="1"/>
</dbReference>
<dbReference type="CDD" id="cd00093">
    <property type="entry name" value="HTH_XRE"/>
    <property type="match status" value="1"/>
</dbReference>
<name>A0A1I1SA10_9ACTN</name>
<dbReference type="PANTHER" id="PTHR47691:SF3">
    <property type="entry name" value="HTH-TYPE TRANSCRIPTIONAL REGULATOR RV0890C-RELATED"/>
    <property type="match status" value="1"/>
</dbReference>
<dbReference type="Gene3D" id="1.25.40.10">
    <property type="entry name" value="Tetratricopeptide repeat domain"/>
    <property type="match status" value="2"/>
</dbReference>
<dbReference type="Gene3D" id="1.10.260.40">
    <property type="entry name" value="lambda repressor-like DNA-binding domains"/>
    <property type="match status" value="1"/>
</dbReference>
<dbReference type="PANTHER" id="PTHR47691">
    <property type="entry name" value="REGULATOR-RELATED"/>
    <property type="match status" value="1"/>
</dbReference>
<keyword evidence="1" id="KW-0677">Repeat</keyword>
<evidence type="ECO:0000313" key="4">
    <source>
        <dbReference type="EMBL" id="SFD43162.1"/>
    </source>
</evidence>
<dbReference type="OrthoDB" id="581105at2"/>
<evidence type="ECO:0000256" key="1">
    <source>
        <dbReference type="ARBA" id="ARBA00022737"/>
    </source>
</evidence>
<dbReference type="PROSITE" id="PS50943">
    <property type="entry name" value="HTH_CROC1"/>
    <property type="match status" value="1"/>
</dbReference>
<keyword evidence="2" id="KW-0802">TPR repeat</keyword>
<keyword evidence="5" id="KW-1185">Reference proteome</keyword>
<dbReference type="InterPro" id="IPR010982">
    <property type="entry name" value="Lambda_DNA-bd_dom_sf"/>
</dbReference>
<dbReference type="Proteomes" id="UP000199207">
    <property type="component" value="Unassembled WGS sequence"/>
</dbReference>
<dbReference type="GO" id="GO:0003677">
    <property type="term" value="F:DNA binding"/>
    <property type="evidence" value="ECO:0007669"/>
    <property type="project" value="InterPro"/>
</dbReference>
<dbReference type="Gene3D" id="3.40.50.300">
    <property type="entry name" value="P-loop containing nucleotide triphosphate hydrolases"/>
    <property type="match status" value="1"/>
</dbReference>
<proteinExistence type="predicted"/>
<dbReference type="InterPro" id="IPR019734">
    <property type="entry name" value="TPR_rpt"/>
</dbReference>
<evidence type="ECO:0000256" key="2">
    <source>
        <dbReference type="ARBA" id="ARBA00022803"/>
    </source>
</evidence>
<evidence type="ECO:0000313" key="5">
    <source>
        <dbReference type="Proteomes" id="UP000199207"/>
    </source>
</evidence>
<dbReference type="SUPFAM" id="SSF48452">
    <property type="entry name" value="TPR-like"/>
    <property type="match status" value="1"/>
</dbReference>
<gene>
    <name evidence="4" type="ORF">SAMN05421773_11534</name>
</gene>
<accession>A0A1I1SA10</accession>
<dbReference type="SMART" id="SM00530">
    <property type="entry name" value="HTH_XRE"/>
    <property type="match status" value="1"/>
</dbReference>
<evidence type="ECO:0000259" key="3">
    <source>
        <dbReference type="PROSITE" id="PS50943"/>
    </source>
</evidence>
<organism evidence="4 5">
    <name type="scientific">Streptomyces aidingensis</name>
    <dbReference type="NCBI Taxonomy" id="910347"/>
    <lineage>
        <taxon>Bacteria</taxon>
        <taxon>Bacillati</taxon>
        <taxon>Actinomycetota</taxon>
        <taxon>Actinomycetes</taxon>
        <taxon>Kitasatosporales</taxon>
        <taxon>Streptomycetaceae</taxon>
        <taxon>Streptomyces</taxon>
    </lineage>
</organism>
<dbReference type="AlphaFoldDB" id="A0A1I1SA10"/>
<dbReference type="EMBL" id="FOLM01000015">
    <property type="protein sequence ID" value="SFD43162.1"/>
    <property type="molecule type" value="Genomic_DNA"/>
</dbReference>
<dbReference type="Pfam" id="PF13560">
    <property type="entry name" value="HTH_31"/>
    <property type="match status" value="1"/>
</dbReference>
<dbReference type="InterPro" id="IPR011990">
    <property type="entry name" value="TPR-like_helical_dom_sf"/>
</dbReference>
<dbReference type="SMART" id="SM00028">
    <property type="entry name" value="TPR"/>
    <property type="match status" value="4"/>
</dbReference>
<dbReference type="InterPro" id="IPR002182">
    <property type="entry name" value="NB-ARC"/>
</dbReference>
<dbReference type="InterPro" id="IPR027417">
    <property type="entry name" value="P-loop_NTPase"/>
</dbReference>
<dbReference type="PRINTS" id="PR00364">
    <property type="entry name" value="DISEASERSIST"/>
</dbReference>
<dbReference type="Pfam" id="PF00931">
    <property type="entry name" value="NB-ARC"/>
    <property type="match status" value="1"/>
</dbReference>
<protein>
    <submittedName>
        <fullName evidence="4">Tetratricopeptide repeat-containing protein</fullName>
    </submittedName>
</protein>
<reference evidence="4 5" key="1">
    <citation type="submission" date="2016-10" db="EMBL/GenBank/DDBJ databases">
        <authorList>
            <person name="de Groot N.N."/>
        </authorList>
    </citation>
    <scope>NUCLEOTIDE SEQUENCE [LARGE SCALE GENOMIC DNA]</scope>
    <source>
        <strain evidence="4 5">CGMCC 4.5739</strain>
    </source>
</reference>
<dbReference type="Pfam" id="PF07719">
    <property type="entry name" value="TPR_2"/>
    <property type="match status" value="1"/>
</dbReference>
<dbReference type="InterPro" id="IPR013105">
    <property type="entry name" value="TPR_2"/>
</dbReference>